<dbReference type="RefSeq" id="WP_033676170.1">
    <property type="nucleotide sequence ID" value="NZ_JOTM01000020.1"/>
</dbReference>
<evidence type="ECO:0000256" key="6">
    <source>
        <dbReference type="SAM" id="Phobius"/>
    </source>
</evidence>
<evidence type="ECO:0000256" key="1">
    <source>
        <dbReference type="ARBA" id="ARBA00004651"/>
    </source>
</evidence>
<comment type="caution">
    <text evidence="7">The sequence shown here is derived from an EMBL/GenBank/DDBJ whole genome shotgun (WGS) entry which is preliminary data.</text>
</comment>
<dbReference type="Proteomes" id="UP000027778">
    <property type="component" value="Unassembled WGS sequence"/>
</dbReference>
<dbReference type="Gene3D" id="1.20.1740.10">
    <property type="entry name" value="Amino acid/polyamine transporter I"/>
    <property type="match status" value="1"/>
</dbReference>
<feature type="transmembrane region" description="Helical" evidence="6">
    <location>
        <begin position="146"/>
        <end position="165"/>
    </location>
</feature>
<dbReference type="InterPro" id="IPR050367">
    <property type="entry name" value="APC_superfamily"/>
</dbReference>
<feature type="transmembrane region" description="Helical" evidence="6">
    <location>
        <begin position="311"/>
        <end position="334"/>
    </location>
</feature>
<dbReference type="PIRSF" id="PIRSF006060">
    <property type="entry name" value="AA_transporter"/>
    <property type="match status" value="1"/>
</dbReference>
<keyword evidence="8" id="KW-1185">Reference proteome</keyword>
<dbReference type="Pfam" id="PF13520">
    <property type="entry name" value="AA_permease_2"/>
    <property type="match status" value="1"/>
</dbReference>
<dbReference type="STRING" id="574375.AZF08_23295"/>
<dbReference type="InterPro" id="IPR002293">
    <property type="entry name" value="AA/rel_permease1"/>
</dbReference>
<feature type="transmembrane region" description="Helical" evidence="6">
    <location>
        <begin position="185"/>
        <end position="205"/>
    </location>
</feature>
<dbReference type="GO" id="GO:0005886">
    <property type="term" value="C:plasma membrane"/>
    <property type="evidence" value="ECO:0007669"/>
    <property type="project" value="UniProtKB-SubCell"/>
</dbReference>
<organism evidence="7 8">
    <name type="scientific">Bacillus gaemokensis</name>
    <dbReference type="NCBI Taxonomy" id="574375"/>
    <lineage>
        <taxon>Bacteria</taxon>
        <taxon>Bacillati</taxon>
        <taxon>Bacillota</taxon>
        <taxon>Bacilli</taxon>
        <taxon>Bacillales</taxon>
        <taxon>Bacillaceae</taxon>
        <taxon>Bacillus</taxon>
        <taxon>Bacillus cereus group</taxon>
    </lineage>
</organism>
<feature type="transmembrane region" description="Helical" evidence="6">
    <location>
        <begin position="88"/>
        <end position="110"/>
    </location>
</feature>
<keyword evidence="4 6" id="KW-1133">Transmembrane helix</keyword>
<evidence type="ECO:0000256" key="2">
    <source>
        <dbReference type="ARBA" id="ARBA00022475"/>
    </source>
</evidence>
<evidence type="ECO:0000256" key="3">
    <source>
        <dbReference type="ARBA" id="ARBA00022692"/>
    </source>
</evidence>
<reference evidence="7 8" key="1">
    <citation type="submission" date="2014-06" db="EMBL/GenBank/DDBJ databases">
        <title>Draft genome sequence of Bacillus gaemokensis JCM 15801 (MCCC 1A00707).</title>
        <authorList>
            <person name="Lai Q."/>
            <person name="Liu Y."/>
            <person name="Shao Z."/>
        </authorList>
    </citation>
    <scope>NUCLEOTIDE SEQUENCE [LARGE SCALE GENOMIC DNA]</scope>
    <source>
        <strain evidence="7 8">JCM 15801</strain>
    </source>
</reference>
<keyword evidence="3 6" id="KW-0812">Transmembrane</keyword>
<feature type="transmembrane region" description="Helical" evidence="6">
    <location>
        <begin position="266"/>
        <end position="290"/>
    </location>
</feature>
<comment type="subcellular location">
    <subcellularLocation>
        <location evidence="1">Cell membrane</location>
        <topology evidence="1">Multi-pass membrane protein</topology>
    </subcellularLocation>
</comment>
<dbReference type="PANTHER" id="PTHR42770:SF13">
    <property type="entry name" value="L-METHIONINE_BRANCHED-CHAIN AMINO ACID EXPORTER YJEH"/>
    <property type="match status" value="1"/>
</dbReference>
<evidence type="ECO:0000313" key="7">
    <source>
        <dbReference type="EMBL" id="KEK23116.1"/>
    </source>
</evidence>
<proteinExistence type="predicted"/>
<feature type="transmembrane region" description="Helical" evidence="6">
    <location>
        <begin position="38"/>
        <end position="58"/>
    </location>
</feature>
<sequence>MREKKLGPVLLSGLIIGPILGSGIILLPPLIYKTAGDYAIIAWLLIMGVGFLFASLFGKLSIHFPSESGVSYAVDQAFGPSMKQLTSIFFIIAGCLGPTAVLMTASQYITAVFPNSKIPLEGIGFLLMSLCVLILLLDISSIGKVSFVFSTAATVLLLSGGISSIPHFRSEALFQTAFSFDDFGYSILLLFWALVGWEIIGNYSMDVTNRKKTIPQAIAISAITVTIVCLVVASATQWIEIPNSNQENLRITVVLATLFGDFSVPLIAFITTILCMSTYLLVVGGVSRLIASEAKYIKKLSKLSYRTKSNVPSFSLLLLISIHTAVFICLYHNFITVEQIVAIANAFFICNAICGIFAAYKLLPGLLNKVLSFSLIICFLIILSFSSIWILISIGGLVAFYGLQHVKNKQNTYEKEISIR</sequence>
<evidence type="ECO:0000256" key="5">
    <source>
        <dbReference type="ARBA" id="ARBA00023136"/>
    </source>
</evidence>
<accession>A0A073K9A1</accession>
<protein>
    <submittedName>
        <fullName evidence="7">Amino acid permease</fullName>
    </submittedName>
</protein>
<dbReference type="GO" id="GO:0022857">
    <property type="term" value="F:transmembrane transporter activity"/>
    <property type="evidence" value="ECO:0007669"/>
    <property type="project" value="InterPro"/>
</dbReference>
<keyword evidence="5 6" id="KW-0472">Membrane</keyword>
<dbReference type="eggNOG" id="COG0531">
    <property type="taxonomic scope" value="Bacteria"/>
</dbReference>
<gene>
    <name evidence="7" type="ORF">BAGA_14015</name>
</gene>
<feature type="transmembrane region" description="Helical" evidence="6">
    <location>
        <begin position="217"/>
        <end position="239"/>
    </location>
</feature>
<feature type="transmembrane region" description="Helical" evidence="6">
    <location>
        <begin position="122"/>
        <end position="139"/>
    </location>
</feature>
<feature type="transmembrane region" description="Helical" evidence="6">
    <location>
        <begin position="370"/>
        <end position="403"/>
    </location>
</feature>
<dbReference type="OrthoDB" id="178667at2"/>
<name>A0A073K9A1_9BACI</name>
<feature type="transmembrane region" description="Helical" evidence="6">
    <location>
        <begin position="340"/>
        <end position="363"/>
    </location>
</feature>
<evidence type="ECO:0000313" key="8">
    <source>
        <dbReference type="Proteomes" id="UP000027778"/>
    </source>
</evidence>
<dbReference type="AlphaFoldDB" id="A0A073K9A1"/>
<keyword evidence="2" id="KW-1003">Cell membrane</keyword>
<feature type="transmembrane region" description="Helical" evidence="6">
    <location>
        <begin position="9"/>
        <end position="32"/>
    </location>
</feature>
<dbReference type="EMBL" id="JOTM01000020">
    <property type="protein sequence ID" value="KEK23116.1"/>
    <property type="molecule type" value="Genomic_DNA"/>
</dbReference>
<evidence type="ECO:0000256" key="4">
    <source>
        <dbReference type="ARBA" id="ARBA00022989"/>
    </source>
</evidence>
<dbReference type="PANTHER" id="PTHR42770">
    <property type="entry name" value="AMINO ACID TRANSPORTER-RELATED"/>
    <property type="match status" value="1"/>
</dbReference>